<feature type="compositionally biased region" description="Acidic residues" evidence="6">
    <location>
        <begin position="680"/>
        <end position="689"/>
    </location>
</feature>
<dbReference type="GO" id="GO:0006357">
    <property type="term" value="P:regulation of transcription by RNA polymerase II"/>
    <property type="evidence" value="ECO:0007669"/>
    <property type="project" value="TreeGrafter"/>
</dbReference>
<feature type="region of interest" description="Disordered" evidence="6">
    <location>
        <begin position="416"/>
        <end position="494"/>
    </location>
</feature>
<dbReference type="EMBL" id="OX365760">
    <property type="protein sequence ID" value="CAI4038052.1"/>
    <property type="molecule type" value="Genomic_DNA"/>
</dbReference>
<evidence type="ECO:0000256" key="3">
    <source>
        <dbReference type="ARBA" id="ARBA00023015"/>
    </source>
</evidence>
<name>A0AA35IXN8_SACMI</name>
<dbReference type="PANTHER" id="PTHR13556:SF2">
    <property type="entry name" value="TRANSCRIPTIONAL ADAPTER 3"/>
    <property type="match status" value="1"/>
</dbReference>
<reference evidence="7" key="1">
    <citation type="submission" date="2022-10" db="EMBL/GenBank/DDBJ databases">
        <authorList>
            <person name="Byrne P K."/>
        </authorList>
    </citation>
    <scope>NUCLEOTIDE SEQUENCE</scope>
    <source>
        <strain evidence="7">IFO1815</strain>
    </source>
</reference>
<evidence type="ECO:0000256" key="1">
    <source>
        <dbReference type="ARBA" id="ARBA00004123"/>
    </source>
</evidence>
<gene>
    <name evidence="7" type="primary">SMKI04G3910</name>
    <name evidence="7" type="ORF">SMKI_04G3910</name>
</gene>
<proteinExistence type="inferred from homology"/>
<feature type="compositionally biased region" description="Basic and acidic residues" evidence="6">
    <location>
        <begin position="11"/>
        <end position="22"/>
    </location>
</feature>
<comment type="similarity">
    <text evidence="2">Belongs to the NGG1 family.</text>
</comment>
<evidence type="ECO:0000256" key="2">
    <source>
        <dbReference type="ARBA" id="ARBA00005330"/>
    </source>
</evidence>
<keyword evidence="8" id="KW-1185">Reference proteome</keyword>
<feature type="compositionally biased region" description="Basic and acidic residues" evidence="6">
    <location>
        <begin position="159"/>
        <end position="219"/>
    </location>
</feature>
<feature type="compositionally biased region" description="Polar residues" evidence="6">
    <location>
        <begin position="439"/>
        <end position="461"/>
    </location>
</feature>
<accession>A0AA35IXN8</accession>
<dbReference type="GO" id="GO:0000124">
    <property type="term" value="C:SAGA complex"/>
    <property type="evidence" value="ECO:0007669"/>
    <property type="project" value="TreeGrafter"/>
</dbReference>
<dbReference type="RefSeq" id="XP_056081167.1">
    <property type="nucleotide sequence ID" value="XM_056221370.1"/>
</dbReference>
<feature type="compositionally biased region" description="Polar residues" evidence="6">
    <location>
        <begin position="620"/>
        <end position="634"/>
    </location>
</feature>
<feature type="region of interest" description="Disordered" evidence="6">
    <location>
        <begin position="1"/>
        <end position="27"/>
    </location>
</feature>
<evidence type="ECO:0000256" key="5">
    <source>
        <dbReference type="ARBA" id="ARBA00023242"/>
    </source>
</evidence>
<evidence type="ECO:0000313" key="7">
    <source>
        <dbReference type="EMBL" id="CAI4038052.1"/>
    </source>
</evidence>
<dbReference type="PANTHER" id="PTHR13556">
    <property type="entry name" value="TRANSCRIPTIONAL ADAPTER 3-RELATED"/>
    <property type="match status" value="1"/>
</dbReference>
<keyword evidence="4" id="KW-0804">Transcription</keyword>
<dbReference type="GeneID" id="80917263"/>
<dbReference type="GO" id="GO:0003713">
    <property type="term" value="F:transcription coactivator activity"/>
    <property type="evidence" value="ECO:0007669"/>
    <property type="project" value="TreeGrafter"/>
</dbReference>
<feature type="compositionally biased region" description="Basic residues" evidence="6">
    <location>
        <begin position="1"/>
        <end position="10"/>
    </location>
</feature>
<dbReference type="AlphaFoldDB" id="A0AA35IXN8"/>
<feature type="region of interest" description="Disordered" evidence="6">
    <location>
        <begin position="159"/>
        <end position="226"/>
    </location>
</feature>
<feature type="region of interest" description="Disordered" evidence="6">
    <location>
        <begin position="680"/>
        <end position="702"/>
    </location>
</feature>
<evidence type="ECO:0008006" key="9">
    <source>
        <dbReference type="Google" id="ProtNLM"/>
    </source>
</evidence>
<keyword evidence="3" id="KW-0805">Transcription regulation</keyword>
<evidence type="ECO:0000256" key="6">
    <source>
        <dbReference type="SAM" id="MobiDB-lite"/>
    </source>
</evidence>
<feature type="region of interest" description="Disordered" evidence="6">
    <location>
        <begin position="611"/>
        <end position="634"/>
    </location>
</feature>
<comment type="subcellular location">
    <subcellularLocation>
        <location evidence="1">Nucleus</location>
    </subcellularLocation>
</comment>
<feature type="compositionally biased region" description="Basic and acidic residues" evidence="6">
    <location>
        <begin position="97"/>
        <end position="107"/>
    </location>
</feature>
<dbReference type="Proteomes" id="UP001161438">
    <property type="component" value="Chromosome 4"/>
</dbReference>
<sequence length="702" mass="79471">MPRHGRRGKMPKGEKLPKKEGAESIPSKLLSSMLKSLDLTFERDIGMLNGKSVRSIPSKKTLLELQTQLDSLNEILGTIARSDQETIEALRKLRDGKNEKDTGDVKQKISNADEQDKNATPIKEISGEGKQVENLVEPQVFDKIPDAIKDDVENIKKAADSMAKEEINDDKDLQIYKDRPREKRPLDSETTHEDTENESTHEPDNKKQKIDIEKMENDPSVKNPKSEFVVSQTLPRAAAALGLFNEEGLESTGEDFLKSKYNVASYPTNDLKELLPGELPDMDFSHPKPTNQIQFNTFLAFVENFFKDLSDDNLKFLKTKYTIPDSLQFDKTYDPEINPFIIPKLGPLYTDVWFKDENDKNPGFKKTPSHLNDASAILPKKSANELDENVLETESISCGPLLSRLLSAVLKDDNGKSELHSSKITGDNEVPKVREEESISSPKDNINDSIDMSLSQENGPSARTPESDIDEEGSFQTKPVANKDDNGGTTSTLPQQIGWITNGIGLDYPTFEERLKRELKYVGIYMNMPKDENNPNSDDPDWITGREDDEISAELRELQSTLKQVTKRNQKRKTLLISLVERQLAWQEYSSILEDLDKQIDQAYVKRIRVPKKRKKHHTAASTNVSTGTTSQIAQQKAANSSLKSLLDKRQRWINKIGPLFDKPEIMKRIPNESVFKDMDQEEDDDEADVFAQNTNKDVEFN</sequence>
<keyword evidence="5" id="KW-0539">Nucleus</keyword>
<evidence type="ECO:0000313" key="8">
    <source>
        <dbReference type="Proteomes" id="UP001161438"/>
    </source>
</evidence>
<dbReference type="InterPro" id="IPR019340">
    <property type="entry name" value="Histone_AcTrfase_su3"/>
</dbReference>
<evidence type="ECO:0000256" key="4">
    <source>
        <dbReference type="ARBA" id="ARBA00023163"/>
    </source>
</evidence>
<dbReference type="GO" id="GO:0005634">
    <property type="term" value="C:nucleus"/>
    <property type="evidence" value="ECO:0007669"/>
    <property type="project" value="UniProtKB-SubCell"/>
</dbReference>
<protein>
    <recommendedName>
        <fullName evidence="9">Ngg1p</fullName>
    </recommendedName>
</protein>
<dbReference type="Pfam" id="PF10198">
    <property type="entry name" value="Ada3"/>
    <property type="match status" value="1"/>
</dbReference>
<organism evidence="7 8">
    <name type="scientific">Saccharomyces mikatae IFO 1815</name>
    <dbReference type="NCBI Taxonomy" id="226126"/>
    <lineage>
        <taxon>Eukaryota</taxon>
        <taxon>Fungi</taxon>
        <taxon>Dikarya</taxon>
        <taxon>Ascomycota</taxon>
        <taxon>Saccharomycotina</taxon>
        <taxon>Saccharomycetes</taxon>
        <taxon>Saccharomycetales</taxon>
        <taxon>Saccharomycetaceae</taxon>
        <taxon>Saccharomyces</taxon>
    </lineage>
</organism>
<feature type="region of interest" description="Disordered" evidence="6">
    <location>
        <begin position="97"/>
        <end position="143"/>
    </location>
</feature>